<feature type="domain" description="C1q" evidence="1">
    <location>
        <begin position="120"/>
        <end position="232"/>
    </location>
</feature>
<sequence>MENLMREHSASTHQLNNKCEQLFHLFQANEAELSQIKAYISQNTVSVVRRSVKEKVEPAQSNKSQSQLFILDQSKEFEVVKQNLLTVEKKISMISIHMAKLLQKSSLNAVAACRLQINNSEEMTLKKGTVVSCFDNEILNIGDWYNRDTGIFTAPCTGLYLCGVMLESDNGVETQFIIHHRRYGYEGIMGHVHSSLSVSCFVSVDKLNLGDEVYITPENDVAAIKLSNHSYFMCSIMQSERQRMINITFSQQQSSSGILLVLIQSWSDLHSMVRVLLLYS</sequence>
<dbReference type="AlphaFoldDB" id="A0A2C9L8J1"/>
<dbReference type="VEuPathDB" id="VectorBase:BGLB028314"/>
<dbReference type="SUPFAM" id="SSF49842">
    <property type="entry name" value="TNF-like"/>
    <property type="match status" value="1"/>
</dbReference>
<evidence type="ECO:0000313" key="2">
    <source>
        <dbReference type="EnsemblMetazoa" id="BGLB028314-PA"/>
    </source>
</evidence>
<organism evidence="2 3">
    <name type="scientific">Biomphalaria glabrata</name>
    <name type="common">Bloodfluke planorb</name>
    <name type="synonym">Freshwater snail</name>
    <dbReference type="NCBI Taxonomy" id="6526"/>
    <lineage>
        <taxon>Eukaryota</taxon>
        <taxon>Metazoa</taxon>
        <taxon>Spiralia</taxon>
        <taxon>Lophotrochozoa</taxon>
        <taxon>Mollusca</taxon>
        <taxon>Gastropoda</taxon>
        <taxon>Heterobranchia</taxon>
        <taxon>Euthyneura</taxon>
        <taxon>Panpulmonata</taxon>
        <taxon>Hygrophila</taxon>
        <taxon>Lymnaeoidea</taxon>
        <taxon>Planorbidae</taxon>
        <taxon>Biomphalaria</taxon>
    </lineage>
</organism>
<dbReference type="Proteomes" id="UP000076420">
    <property type="component" value="Unassembled WGS sequence"/>
</dbReference>
<dbReference type="Gene3D" id="2.60.120.40">
    <property type="match status" value="1"/>
</dbReference>
<evidence type="ECO:0000259" key="1">
    <source>
        <dbReference type="Pfam" id="PF00386"/>
    </source>
</evidence>
<dbReference type="VEuPathDB" id="VectorBase:BGLAX_048554"/>
<reference evidence="2" key="1">
    <citation type="submission" date="2020-05" db="UniProtKB">
        <authorList>
            <consortium name="EnsemblMetazoa"/>
        </authorList>
    </citation>
    <scope>IDENTIFICATION</scope>
    <source>
        <strain evidence="2">BB02</strain>
    </source>
</reference>
<dbReference type="EnsemblMetazoa" id="BGLB028314-RA">
    <property type="protein sequence ID" value="BGLB028314-PA"/>
    <property type="gene ID" value="BGLB028314"/>
</dbReference>
<gene>
    <name evidence="2" type="primary">106058892</name>
</gene>
<dbReference type="KEGG" id="bgt:106058892"/>
<accession>A0A2C9L8J1</accession>
<dbReference type="InterPro" id="IPR001073">
    <property type="entry name" value="C1q_dom"/>
</dbReference>
<dbReference type="Pfam" id="PF00386">
    <property type="entry name" value="C1q"/>
    <property type="match status" value="1"/>
</dbReference>
<protein>
    <recommendedName>
        <fullName evidence="1">C1q domain-containing protein</fullName>
    </recommendedName>
</protein>
<name>A0A2C9L8J1_BIOGL</name>
<proteinExistence type="predicted"/>
<evidence type="ECO:0000313" key="3">
    <source>
        <dbReference type="Proteomes" id="UP000076420"/>
    </source>
</evidence>
<dbReference type="InterPro" id="IPR008983">
    <property type="entry name" value="Tumour_necrosis_fac-like_dom"/>
</dbReference>